<evidence type="ECO:0000256" key="4">
    <source>
        <dbReference type="ARBA" id="ARBA00022679"/>
    </source>
</evidence>
<dbReference type="Pfam" id="PF01584">
    <property type="entry name" value="CheW"/>
    <property type="match status" value="2"/>
</dbReference>
<feature type="modified residue" description="Phosphohistidine" evidence="6">
    <location>
        <position position="50"/>
    </location>
</feature>
<feature type="compositionally biased region" description="Basic and acidic residues" evidence="8">
    <location>
        <begin position="281"/>
        <end position="301"/>
    </location>
</feature>
<dbReference type="InterPro" id="IPR036890">
    <property type="entry name" value="HATPase_C_sf"/>
</dbReference>
<evidence type="ECO:0000256" key="3">
    <source>
        <dbReference type="ARBA" id="ARBA00022553"/>
    </source>
</evidence>
<dbReference type="SUPFAM" id="SSF47384">
    <property type="entry name" value="Homodimeric domain of signal transducing histidine kinase"/>
    <property type="match status" value="1"/>
</dbReference>
<dbReference type="CDD" id="cd00088">
    <property type="entry name" value="HPT"/>
    <property type="match status" value="1"/>
</dbReference>
<dbReference type="Gene3D" id="3.40.50.2300">
    <property type="match status" value="1"/>
</dbReference>
<evidence type="ECO:0000256" key="6">
    <source>
        <dbReference type="PROSITE-ProRule" id="PRU00110"/>
    </source>
</evidence>
<dbReference type="InterPro" id="IPR036641">
    <property type="entry name" value="HPT_dom_sf"/>
</dbReference>
<evidence type="ECO:0000256" key="5">
    <source>
        <dbReference type="ARBA" id="ARBA00022777"/>
    </source>
</evidence>
<dbReference type="Gene3D" id="1.20.120.160">
    <property type="entry name" value="HPT domain"/>
    <property type="match status" value="1"/>
</dbReference>
<evidence type="ECO:0000259" key="11">
    <source>
        <dbReference type="PROSITE" id="PS50851"/>
    </source>
</evidence>
<name>A0A1H0ED72_9BACT</name>
<dbReference type="PANTHER" id="PTHR43395:SF1">
    <property type="entry name" value="CHEMOTAXIS PROTEIN CHEA"/>
    <property type="match status" value="1"/>
</dbReference>
<dbReference type="PRINTS" id="PR00344">
    <property type="entry name" value="BCTRLSENSOR"/>
</dbReference>
<dbReference type="InterPro" id="IPR037006">
    <property type="entry name" value="CheA-like_homodim_sf"/>
</dbReference>
<dbReference type="CDD" id="cd16916">
    <property type="entry name" value="HATPase_CheA-like"/>
    <property type="match status" value="1"/>
</dbReference>
<dbReference type="InterPro" id="IPR008207">
    <property type="entry name" value="Sig_transdc_His_kin_Hpt_dom"/>
</dbReference>
<dbReference type="InterPro" id="IPR036097">
    <property type="entry name" value="HisK_dim/P_sf"/>
</dbReference>
<feature type="region of interest" description="Disordered" evidence="8">
    <location>
        <begin position="255"/>
        <end position="332"/>
    </location>
</feature>
<evidence type="ECO:0000259" key="12">
    <source>
        <dbReference type="PROSITE" id="PS50894"/>
    </source>
</evidence>
<gene>
    <name evidence="13" type="ORF">SAMN04488516_10766</name>
</gene>
<dbReference type="InterPro" id="IPR051315">
    <property type="entry name" value="Bact_Chemotaxis_CheA"/>
</dbReference>
<dbReference type="SMART" id="SM01231">
    <property type="entry name" value="H-kinase_dim"/>
    <property type="match status" value="1"/>
</dbReference>
<accession>A0A1H0ED72</accession>
<evidence type="ECO:0000313" key="13">
    <source>
        <dbReference type="EMBL" id="SDN80291.1"/>
    </source>
</evidence>
<feature type="domain" description="CheW-like" evidence="11">
    <location>
        <begin position="590"/>
        <end position="739"/>
    </location>
</feature>
<evidence type="ECO:0000256" key="1">
    <source>
        <dbReference type="ARBA" id="ARBA00000085"/>
    </source>
</evidence>
<dbReference type="Gene3D" id="1.10.287.560">
    <property type="entry name" value="Histidine kinase CheA-like, homodimeric domain"/>
    <property type="match status" value="1"/>
</dbReference>
<dbReference type="EMBL" id="FNIN01000007">
    <property type="protein sequence ID" value="SDN80291.1"/>
    <property type="molecule type" value="Genomic_DNA"/>
</dbReference>
<dbReference type="SMART" id="SM00260">
    <property type="entry name" value="CheW"/>
    <property type="match status" value="2"/>
</dbReference>
<dbReference type="Pfam" id="PF01627">
    <property type="entry name" value="Hpt"/>
    <property type="match status" value="1"/>
</dbReference>
<dbReference type="InterPro" id="IPR011006">
    <property type="entry name" value="CheY-like_superfamily"/>
</dbReference>
<organism evidence="13 14">
    <name type="scientific">Desulfonauticus submarinus</name>
    <dbReference type="NCBI Taxonomy" id="206665"/>
    <lineage>
        <taxon>Bacteria</taxon>
        <taxon>Pseudomonadati</taxon>
        <taxon>Thermodesulfobacteriota</taxon>
        <taxon>Desulfovibrionia</taxon>
        <taxon>Desulfovibrionales</taxon>
        <taxon>Desulfonauticaceae</taxon>
        <taxon>Desulfonauticus</taxon>
    </lineage>
</organism>
<protein>
    <recommendedName>
        <fullName evidence="2">histidine kinase</fullName>
        <ecNumber evidence="2">2.7.13.3</ecNumber>
    </recommendedName>
</protein>
<dbReference type="GO" id="GO:0006935">
    <property type="term" value="P:chemotaxis"/>
    <property type="evidence" value="ECO:0007669"/>
    <property type="project" value="InterPro"/>
</dbReference>
<dbReference type="InterPro" id="IPR005467">
    <property type="entry name" value="His_kinase_dom"/>
</dbReference>
<dbReference type="Pfam" id="PF02895">
    <property type="entry name" value="H-kinase_dim"/>
    <property type="match status" value="1"/>
</dbReference>
<reference evidence="13 14" key="1">
    <citation type="submission" date="2016-10" db="EMBL/GenBank/DDBJ databases">
        <authorList>
            <person name="de Groot N.N."/>
        </authorList>
    </citation>
    <scope>NUCLEOTIDE SEQUENCE [LARGE SCALE GENOMIC DNA]</scope>
    <source>
        <strain evidence="13 14">DSM 15269</strain>
    </source>
</reference>
<evidence type="ECO:0000256" key="7">
    <source>
        <dbReference type="PROSITE-ProRule" id="PRU00169"/>
    </source>
</evidence>
<dbReference type="InterPro" id="IPR004105">
    <property type="entry name" value="CheA-like_dim"/>
</dbReference>
<dbReference type="STRING" id="206665.SAMN04488516_10766"/>
<dbReference type="PROSITE" id="PS50894">
    <property type="entry name" value="HPT"/>
    <property type="match status" value="1"/>
</dbReference>
<keyword evidence="3 7" id="KW-0597">Phosphoprotein</keyword>
<evidence type="ECO:0000256" key="2">
    <source>
        <dbReference type="ARBA" id="ARBA00012438"/>
    </source>
</evidence>
<dbReference type="SUPFAM" id="SSF52172">
    <property type="entry name" value="CheY-like"/>
    <property type="match status" value="1"/>
</dbReference>
<dbReference type="SUPFAM" id="SSF50341">
    <property type="entry name" value="CheW-like"/>
    <property type="match status" value="2"/>
</dbReference>
<dbReference type="Gene3D" id="3.30.565.10">
    <property type="entry name" value="Histidine kinase-like ATPase, C-terminal domain"/>
    <property type="match status" value="1"/>
</dbReference>
<dbReference type="InterPro" id="IPR003594">
    <property type="entry name" value="HATPase_dom"/>
</dbReference>
<dbReference type="SUPFAM" id="SSF55874">
    <property type="entry name" value="ATPase domain of HSP90 chaperone/DNA topoisomerase II/histidine kinase"/>
    <property type="match status" value="1"/>
</dbReference>
<evidence type="ECO:0000256" key="8">
    <source>
        <dbReference type="SAM" id="MobiDB-lite"/>
    </source>
</evidence>
<feature type="compositionally biased region" description="Acidic residues" evidence="8">
    <location>
        <begin position="264"/>
        <end position="280"/>
    </location>
</feature>
<dbReference type="InterPro" id="IPR002545">
    <property type="entry name" value="CheW-lke_dom"/>
</dbReference>
<dbReference type="Proteomes" id="UP000199602">
    <property type="component" value="Unassembled WGS sequence"/>
</dbReference>
<dbReference type="PROSITE" id="PS50851">
    <property type="entry name" value="CHEW"/>
    <property type="match status" value="1"/>
</dbReference>
<comment type="catalytic activity">
    <reaction evidence="1">
        <text>ATP + protein L-histidine = ADP + protein N-phospho-L-histidine.</text>
        <dbReference type="EC" id="2.7.13.3"/>
    </reaction>
</comment>
<feature type="domain" description="Response regulatory" evidence="10">
    <location>
        <begin position="914"/>
        <end position="1032"/>
    </location>
</feature>
<dbReference type="InterPro" id="IPR036061">
    <property type="entry name" value="CheW-like_dom_sf"/>
</dbReference>
<dbReference type="PANTHER" id="PTHR43395">
    <property type="entry name" value="SENSOR HISTIDINE KINASE CHEA"/>
    <property type="match status" value="1"/>
</dbReference>
<dbReference type="SUPFAM" id="SSF47226">
    <property type="entry name" value="Histidine-containing phosphotransfer domain, HPT domain"/>
    <property type="match status" value="1"/>
</dbReference>
<dbReference type="PROSITE" id="PS50109">
    <property type="entry name" value="HIS_KIN"/>
    <property type="match status" value="1"/>
</dbReference>
<dbReference type="CDD" id="cd00731">
    <property type="entry name" value="CheA_reg"/>
    <property type="match status" value="1"/>
</dbReference>
<sequence>MSMLDDETLQMYVEESRDHLESIESDLLSIEQMGEDIDEELVNKVFRAAHSIKGGAGFLGLNTIKELAHKIENVLDLIRNRELVPNPEIINILLLAFDRLSELIDNIEESNEMDISEHVTALMNIASGGLPEKEQESVINEVDIKDKSGRTIFTIKEFDLNQATKGGKYVYLIEFDLIHDIHQKDKQPYDVVKDIQSTGEIIDIKLDLDAVGTLEDGKFSNKIPLYVLYSTIIEPDIINTLFDLPAEQIHVVKGQETSQAESEVQAEEETVTTSEEEVKEEVEQKVKAEPKVEEKVEEAKKEVKKSKPVSKVTPVKKTEKSQPKPKSQPKAASHVAAVHAETLRVHVSLLENLMNLAGELVLSRNQLMQAITQGNEHDIQTASQRIDLVTSELQEAIMLTRMQPVGNIFNKFPRVVRDLARELGKEIELVLEGKDVELDKTIIEGLSDPLTHLVRNSADHGIEPPDERVAKGKNPVGKIILKAYHAAGQVNIEIRDDGKGMDPDVIAKKAVEKGLVTEEQVRSMNDKEKLNLIFLPGLSTAEKVSDVSGRGVGMDVVKSNLDKLGGQIDIETELGKGTTIRIKLPLTLAIIPSLLVSVEGERFAIPQVNVNELIEVPASQVKERIEKVGDADVLILRGELIPLLSLAEVLGLKEFDAEESDFVQKYQATGGAVKVVIAQAGSFKYGLVVDELHDSVEIVVKPLGRHLKDCLGYAGATIMGDGKVALILDVVGLAKLAELSAVNIEEKDRRDEKREQEGEEMHTLFLFNNAPGEACAVPLDLVARVELIKAEEIEVIGGKKVIKYRGGSLPIFALEEVANIGHLELEGDLVVIVFVMSGHEVGLLATPPVDAVEAKVKIDDFSLKQPGIAGSTILNDKTTLVVDIFEFFETLNPDWFKERKEAVQEIRKETGEKKVLLVEDSDFFRSQVKKFIEDEGYKVVPAEDGQVAWDYLNEHPDEISVVVTDIEMPNMDGFELTKLIKESPNFSHLPVIALTSLAGEEDIEKGKEVGIDDYQIKLDKEKLLQSIFSFLAKKAA</sequence>
<dbReference type="Pfam" id="PF00072">
    <property type="entry name" value="Response_reg"/>
    <property type="match status" value="1"/>
</dbReference>
<dbReference type="SMART" id="SM00448">
    <property type="entry name" value="REC"/>
    <property type="match status" value="1"/>
</dbReference>
<proteinExistence type="predicted"/>
<evidence type="ECO:0000313" key="14">
    <source>
        <dbReference type="Proteomes" id="UP000199602"/>
    </source>
</evidence>
<dbReference type="SMART" id="SM00387">
    <property type="entry name" value="HATPase_c"/>
    <property type="match status" value="1"/>
</dbReference>
<feature type="domain" description="HPt" evidence="12">
    <location>
        <begin position="1"/>
        <end position="107"/>
    </location>
</feature>
<feature type="modified residue" description="4-aspartylphosphate" evidence="7">
    <location>
        <position position="965"/>
    </location>
</feature>
<dbReference type="EC" id="2.7.13.3" evidence="2"/>
<dbReference type="Pfam" id="PF02518">
    <property type="entry name" value="HATPase_c"/>
    <property type="match status" value="1"/>
</dbReference>
<evidence type="ECO:0000259" key="9">
    <source>
        <dbReference type="PROSITE" id="PS50109"/>
    </source>
</evidence>
<keyword evidence="14" id="KW-1185">Reference proteome</keyword>
<dbReference type="FunFam" id="3.30.565.10:FF:000016">
    <property type="entry name" value="Chemotaxis protein CheA, putative"/>
    <property type="match status" value="1"/>
</dbReference>
<dbReference type="GO" id="GO:0000155">
    <property type="term" value="F:phosphorelay sensor kinase activity"/>
    <property type="evidence" value="ECO:0007669"/>
    <property type="project" value="InterPro"/>
</dbReference>
<dbReference type="OrthoDB" id="9803176at2"/>
<feature type="domain" description="Histidine kinase" evidence="9">
    <location>
        <begin position="331"/>
        <end position="588"/>
    </location>
</feature>
<dbReference type="Gene3D" id="2.30.30.40">
    <property type="entry name" value="SH3 Domains"/>
    <property type="match status" value="1"/>
</dbReference>
<dbReference type="Gene3D" id="2.40.50.180">
    <property type="entry name" value="CheA-289, Domain 4"/>
    <property type="match status" value="1"/>
</dbReference>
<dbReference type="InterPro" id="IPR004358">
    <property type="entry name" value="Sig_transdc_His_kin-like_C"/>
</dbReference>
<dbReference type="GO" id="GO:0005737">
    <property type="term" value="C:cytoplasm"/>
    <property type="evidence" value="ECO:0007669"/>
    <property type="project" value="InterPro"/>
</dbReference>
<dbReference type="SMART" id="SM00073">
    <property type="entry name" value="HPT"/>
    <property type="match status" value="1"/>
</dbReference>
<evidence type="ECO:0000259" key="10">
    <source>
        <dbReference type="PROSITE" id="PS50110"/>
    </source>
</evidence>
<dbReference type="AlphaFoldDB" id="A0A1H0ED72"/>
<dbReference type="InterPro" id="IPR001789">
    <property type="entry name" value="Sig_transdc_resp-reg_receiver"/>
</dbReference>
<keyword evidence="4" id="KW-0808">Transferase</keyword>
<keyword evidence="5 13" id="KW-0418">Kinase</keyword>
<dbReference type="PROSITE" id="PS50110">
    <property type="entry name" value="RESPONSE_REGULATORY"/>
    <property type="match status" value="1"/>
</dbReference>